<dbReference type="InterPro" id="IPR037235">
    <property type="entry name" value="TRCF-like_C_D7"/>
</dbReference>
<dbReference type="GO" id="GO:0003678">
    <property type="term" value="F:DNA helicase activity"/>
    <property type="evidence" value="ECO:0007669"/>
    <property type="project" value="TreeGrafter"/>
</dbReference>
<gene>
    <name evidence="4" type="ORF">B1B_12606</name>
</gene>
<protein>
    <submittedName>
        <fullName evidence="4">Transcription-repair coupling factor</fullName>
    </submittedName>
</protein>
<evidence type="ECO:0000259" key="3">
    <source>
        <dbReference type="PROSITE" id="PS51194"/>
    </source>
</evidence>
<dbReference type="InterPro" id="IPR001650">
    <property type="entry name" value="Helicase_C-like"/>
</dbReference>
<dbReference type="Gene3D" id="3.40.50.300">
    <property type="entry name" value="P-loop containing nucleotide triphosphate hydrolases"/>
    <property type="match status" value="1"/>
</dbReference>
<dbReference type="GO" id="GO:0006281">
    <property type="term" value="P:DNA repair"/>
    <property type="evidence" value="ECO:0007669"/>
    <property type="project" value="InterPro"/>
</dbReference>
<dbReference type="InterPro" id="IPR027417">
    <property type="entry name" value="P-loop_NTPase"/>
</dbReference>
<accession>T0ZEC5</accession>
<reference evidence="4" key="2">
    <citation type="journal article" date="2014" name="ISME J.">
        <title>Microbial stratification in low pH oxic and suboxic macroscopic growths along an acid mine drainage.</title>
        <authorList>
            <person name="Mendez-Garcia C."/>
            <person name="Mesa V."/>
            <person name="Sprenger R.R."/>
            <person name="Richter M."/>
            <person name="Diez M.S."/>
            <person name="Solano J."/>
            <person name="Bargiela R."/>
            <person name="Golyshina O.V."/>
            <person name="Manteca A."/>
            <person name="Ramos J.L."/>
            <person name="Gallego J.R."/>
            <person name="Llorente I."/>
            <person name="Martins Dos Santos V.A."/>
            <person name="Jensen O.N."/>
            <person name="Pelaez A.I."/>
            <person name="Sanchez J."/>
            <person name="Ferrer M."/>
        </authorList>
    </citation>
    <scope>NUCLEOTIDE SEQUENCE</scope>
</reference>
<dbReference type="SUPFAM" id="SSF143517">
    <property type="entry name" value="TRCF domain-like"/>
    <property type="match status" value="1"/>
</dbReference>
<dbReference type="GO" id="GO:0016787">
    <property type="term" value="F:hydrolase activity"/>
    <property type="evidence" value="ECO:0007669"/>
    <property type="project" value="UniProtKB-KW"/>
</dbReference>
<dbReference type="SUPFAM" id="SSF52540">
    <property type="entry name" value="P-loop containing nucleoside triphosphate hydrolases"/>
    <property type="match status" value="1"/>
</dbReference>
<dbReference type="PROSITE" id="PS51194">
    <property type="entry name" value="HELICASE_CTER"/>
    <property type="match status" value="1"/>
</dbReference>
<sequence length="165" mass="17884">VATTIIESGIDVPEASTLVVDRADRLGLGQLHQLRGRVGRAGQRAYAYFLYPGQKTLSETAYERLRTIGENTELGSGFKIAMRDLEIRGAGNLLGRDQSGHISAVGYDLYVQMVAEAVAEIKGEPGRVLPQVAIDLPVKASIPSSYIARDDLRLEAYRRLAGALT</sequence>
<dbReference type="AlphaFoldDB" id="T0ZEC5"/>
<organism evidence="4">
    <name type="scientific">mine drainage metagenome</name>
    <dbReference type="NCBI Taxonomy" id="410659"/>
    <lineage>
        <taxon>unclassified sequences</taxon>
        <taxon>metagenomes</taxon>
        <taxon>ecological metagenomes</taxon>
    </lineage>
</organism>
<proteinExistence type="predicted"/>
<evidence type="ECO:0000256" key="1">
    <source>
        <dbReference type="ARBA" id="ARBA00022801"/>
    </source>
</evidence>
<feature type="domain" description="Helicase C-terminal" evidence="3">
    <location>
        <begin position="1"/>
        <end position="86"/>
    </location>
</feature>
<dbReference type="Pfam" id="PF00271">
    <property type="entry name" value="Helicase_C"/>
    <property type="match status" value="1"/>
</dbReference>
<keyword evidence="1" id="KW-0378">Hydrolase</keyword>
<dbReference type="PANTHER" id="PTHR47964">
    <property type="entry name" value="ATP-DEPENDENT DNA HELICASE HOMOLOG RECG, CHLOROPLASTIC"/>
    <property type="match status" value="1"/>
</dbReference>
<feature type="non-terminal residue" evidence="4">
    <location>
        <position position="1"/>
    </location>
</feature>
<keyword evidence="2" id="KW-0547">Nucleotide-binding</keyword>
<dbReference type="InterPro" id="IPR047112">
    <property type="entry name" value="RecG/Mfd"/>
</dbReference>
<keyword evidence="2" id="KW-0067">ATP-binding</keyword>
<evidence type="ECO:0000256" key="2">
    <source>
        <dbReference type="ARBA" id="ARBA00022806"/>
    </source>
</evidence>
<dbReference type="PANTHER" id="PTHR47964:SF1">
    <property type="entry name" value="ATP-DEPENDENT DNA HELICASE HOMOLOG RECG, CHLOROPLASTIC"/>
    <property type="match status" value="1"/>
</dbReference>
<feature type="non-terminal residue" evidence="4">
    <location>
        <position position="165"/>
    </location>
</feature>
<reference evidence="4" key="1">
    <citation type="submission" date="2013-08" db="EMBL/GenBank/DDBJ databases">
        <authorList>
            <person name="Mendez C."/>
            <person name="Richter M."/>
            <person name="Ferrer M."/>
            <person name="Sanchez J."/>
        </authorList>
    </citation>
    <scope>NUCLEOTIDE SEQUENCE</scope>
</reference>
<comment type="caution">
    <text evidence="4">The sequence shown here is derived from an EMBL/GenBank/DDBJ whole genome shotgun (WGS) entry which is preliminary data.</text>
</comment>
<keyword evidence="2" id="KW-0347">Helicase</keyword>
<name>T0ZEC5_9ZZZZ</name>
<dbReference type="EMBL" id="AUZY01008264">
    <property type="protein sequence ID" value="EQD46511.1"/>
    <property type="molecule type" value="Genomic_DNA"/>
</dbReference>
<dbReference type="Gene3D" id="3.90.1150.50">
    <property type="entry name" value="Transcription-repair-coupling factor, D7 domain"/>
    <property type="match status" value="1"/>
</dbReference>
<evidence type="ECO:0000313" key="4">
    <source>
        <dbReference type="EMBL" id="EQD46511.1"/>
    </source>
</evidence>